<feature type="transmembrane region" description="Helical" evidence="7">
    <location>
        <begin position="471"/>
        <end position="498"/>
    </location>
</feature>
<keyword evidence="4 7" id="KW-1133">Transmembrane helix</keyword>
<evidence type="ECO:0000256" key="2">
    <source>
        <dbReference type="ARBA" id="ARBA00022475"/>
    </source>
</evidence>
<comment type="similarity">
    <text evidence="6">Belongs to the YccS/YhfK family.</text>
</comment>
<dbReference type="InterPro" id="IPR032692">
    <property type="entry name" value="YccS_N"/>
</dbReference>
<dbReference type="Pfam" id="PF13515">
    <property type="entry name" value="FUSC_2"/>
    <property type="match status" value="1"/>
</dbReference>
<dbReference type="Pfam" id="PF12805">
    <property type="entry name" value="FUSC-like"/>
    <property type="match status" value="1"/>
</dbReference>
<evidence type="ECO:0000313" key="10">
    <source>
        <dbReference type="EMBL" id="NQE36279.1"/>
    </source>
</evidence>
<evidence type="ECO:0000256" key="5">
    <source>
        <dbReference type="ARBA" id="ARBA00023136"/>
    </source>
</evidence>
<evidence type="ECO:0000313" key="11">
    <source>
        <dbReference type="Proteomes" id="UP000702425"/>
    </source>
</evidence>
<dbReference type="PANTHER" id="PTHR30509:SF9">
    <property type="entry name" value="MULTIDRUG RESISTANCE PROTEIN MDTO"/>
    <property type="match status" value="1"/>
</dbReference>
<feature type="transmembrane region" description="Helical" evidence="7">
    <location>
        <begin position="149"/>
        <end position="173"/>
    </location>
</feature>
<feature type="transmembrane region" description="Helical" evidence="7">
    <location>
        <begin position="100"/>
        <end position="118"/>
    </location>
</feature>
<evidence type="ECO:0000259" key="9">
    <source>
        <dbReference type="Pfam" id="PF13515"/>
    </source>
</evidence>
<keyword evidence="3 7" id="KW-0812">Transmembrane</keyword>
<keyword evidence="2" id="KW-1003">Cell membrane</keyword>
<feature type="transmembrane region" description="Helical" evidence="7">
    <location>
        <begin position="505"/>
        <end position="523"/>
    </location>
</feature>
<comment type="caution">
    <text evidence="10">The sequence shown here is derived from an EMBL/GenBank/DDBJ whole genome shotgun (WGS) entry which is preliminary data.</text>
</comment>
<feature type="transmembrane region" description="Helical" evidence="7">
    <location>
        <begin position="535"/>
        <end position="556"/>
    </location>
</feature>
<proteinExistence type="inferred from homology"/>
<reference evidence="10 11" key="1">
    <citation type="journal article" date="2020" name="Sci. Rep.">
        <title>A novel cyanobacterial geosmin producer, revising GeoA distribution and dispersion patterns in Bacteria.</title>
        <authorList>
            <person name="Churro C."/>
            <person name="Semedo-Aguiar A.P."/>
            <person name="Silva A.D."/>
            <person name="Pereira-Leal J.B."/>
            <person name="Leite R.B."/>
        </authorList>
    </citation>
    <scope>NUCLEOTIDE SEQUENCE [LARGE SCALE GENOMIC DNA]</scope>
    <source>
        <strain evidence="10 11">IPMA8</strain>
    </source>
</reference>
<protein>
    <submittedName>
        <fullName evidence="10">Inner membrane protein YccS</fullName>
    </submittedName>
</protein>
<keyword evidence="11" id="KW-1185">Reference proteome</keyword>
<dbReference type="InterPro" id="IPR049453">
    <property type="entry name" value="Memb_transporter_dom"/>
</dbReference>
<accession>A0ABX2D0U2</accession>
<evidence type="ECO:0000256" key="4">
    <source>
        <dbReference type="ARBA" id="ARBA00022989"/>
    </source>
</evidence>
<evidence type="ECO:0000259" key="8">
    <source>
        <dbReference type="Pfam" id="PF12805"/>
    </source>
</evidence>
<name>A0ABX2D0U2_9CYAN</name>
<evidence type="ECO:0000256" key="3">
    <source>
        <dbReference type="ARBA" id="ARBA00022692"/>
    </source>
</evidence>
<sequence length="769" mass="84092">MPSGDRQSLNWLLQQFQLKPGKPDILYGLRTLLAVSGPIAVGFITGHPAASTIAVMGAMFVGMVDTGGAYRQKATVMLAATIGVTVALLMANLVSSTLWLAIPATFLVMFIAGLAGLFGTSAATVSLVTSTMFIVSLAKFASFPDLSTVFLQCALCLAGGVWAMVLSLGLWVLRPYTPAIEAASSCYATLSKFLRMAGEIPLTLEERQKWGEQFLQGQDSVIQDLTSARIVWGAVWTGRETADLRGNQLLVLIEDVNQITNSVVALVELLAIASTRPLFQQLHREIQQVLEASATALQMLSESLAKEKNLVRLGDLDRAIEALEYQWQVIHSQVLNQASLAHADDYADLVSIGKIVAILKALAEKIHTDAEIATDLQRGERRSIAQLNIYPPIQPKRSSIMETLRNNLTFNSVIFRHALRLALIVTTAQLVALLLQVPTGYWVTLTAVVALKPNFGGTSQTTVQRVIGTTLGGIFGICLVILIHNPVAILVCLLILLVTAMSVRSLSYGIFITLLTPVVILLLNMTSKGGWEIGVLRIVDSLIGGILALLGSYLLFPSWERSQLPAQLTTTIRSNLAYFQQVAASYINPEQKCSTETIRNLRHQAALENANAAAAAQRLFSEPRHVQGEVEPIAMLILYIRAFFSSVTTLAEHQQKFSGEYQFADFQRFTDAIVQILENLANALEQGHQPLALPRLDIYIEAIHNDIEQLHITRISELATNPSSVTSTRQAVREQTPVSTQLDRIAHEMKCLHCAIDRLQKSLDESLTK</sequence>
<gene>
    <name evidence="10" type="primary">yccS</name>
    <name evidence="10" type="ORF">E5S67_04042</name>
</gene>
<feature type="domain" description="Integral membrane protein YccS N-terminal" evidence="8">
    <location>
        <begin position="80"/>
        <end position="339"/>
    </location>
</feature>
<evidence type="ECO:0000256" key="7">
    <source>
        <dbReference type="SAM" id="Phobius"/>
    </source>
</evidence>
<evidence type="ECO:0000256" key="6">
    <source>
        <dbReference type="ARBA" id="ARBA00043993"/>
    </source>
</evidence>
<feature type="domain" description="Integral membrane bound transporter" evidence="9">
    <location>
        <begin position="430"/>
        <end position="550"/>
    </location>
</feature>
<feature type="transmembrane region" description="Helical" evidence="7">
    <location>
        <begin position="74"/>
        <end position="94"/>
    </location>
</feature>
<organism evidence="10 11">
    <name type="scientific">Microcoleus asticus IPMA8</name>
    <dbReference type="NCBI Taxonomy" id="2563858"/>
    <lineage>
        <taxon>Bacteria</taxon>
        <taxon>Bacillati</taxon>
        <taxon>Cyanobacteriota</taxon>
        <taxon>Cyanophyceae</taxon>
        <taxon>Oscillatoriophycideae</taxon>
        <taxon>Oscillatoriales</taxon>
        <taxon>Microcoleaceae</taxon>
        <taxon>Microcoleus</taxon>
        <taxon>Microcoleus asticus</taxon>
    </lineage>
</organism>
<dbReference type="Proteomes" id="UP000702425">
    <property type="component" value="Unassembled WGS sequence"/>
</dbReference>
<feature type="transmembrane region" description="Helical" evidence="7">
    <location>
        <begin position="39"/>
        <end position="62"/>
    </location>
</feature>
<dbReference type="EMBL" id="SRRZ01000080">
    <property type="protein sequence ID" value="NQE36279.1"/>
    <property type="molecule type" value="Genomic_DNA"/>
</dbReference>
<dbReference type="RefSeq" id="WP_172190200.1">
    <property type="nucleotide sequence ID" value="NZ_CAWPPK010000297.1"/>
</dbReference>
<feature type="transmembrane region" description="Helical" evidence="7">
    <location>
        <begin position="421"/>
        <end position="451"/>
    </location>
</feature>
<keyword evidence="5 7" id="KW-0472">Membrane</keyword>
<comment type="subcellular location">
    <subcellularLocation>
        <location evidence="1">Cell membrane</location>
        <topology evidence="1">Multi-pass membrane protein</topology>
    </subcellularLocation>
</comment>
<dbReference type="PANTHER" id="PTHR30509">
    <property type="entry name" value="P-HYDROXYBENZOIC ACID EFFLUX PUMP SUBUNIT-RELATED"/>
    <property type="match status" value="1"/>
</dbReference>
<evidence type="ECO:0000256" key="1">
    <source>
        <dbReference type="ARBA" id="ARBA00004651"/>
    </source>
</evidence>